<evidence type="ECO:0000313" key="3">
    <source>
        <dbReference type="EMBL" id="KAF4454057.1"/>
    </source>
</evidence>
<dbReference type="Proteomes" id="UP000554235">
    <property type="component" value="Unassembled WGS sequence"/>
</dbReference>
<dbReference type="GO" id="GO:0017057">
    <property type="term" value="F:6-phosphogluconolactonase activity"/>
    <property type="evidence" value="ECO:0007669"/>
    <property type="project" value="TreeGrafter"/>
</dbReference>
<feature type="signal peptide" evidence="2">
    <location>
        <begin position="1"/>
        <end position="20"/>
    </location>
</feature>
<protein>
    <submittedName>
        <fullName evidence="3">Uncharacterized protein</fullName>
    </submittedName>
</protein>
<comment type="caution">
    <text evidence="3">The sequence shown here is derived from an EMBL/GenBank/DDBJ whole genome shotgun (WGS) entry which is preliminary data.</text>
</comment>
<sequence>MKPVLLGTCIATFFIALASATLESIHRAANSESSKGRVLIGGPGYIWLATWNPEPGVGFRVLVEKKVPISMPWMAFTPPGRLYVADENSNVIRLYDVNSENSNISGIKDKTGSFGVVHLEFSKDKTRLFSSAFHSGTIDVWNIEGGGLDLMKTVPCLRVVGGVPARPHQANLDPTGRFLVVNDLSMDSIIIIDTKDDAYEVMIYDSIFMSDCGPRHGVFYPQGADKATSYMVVCEKSKQVAVLSVKYESDRLVLEQFQRASVFSNDSPPANETNAAPVAITLMPDNQNLYVSNRGMGNETDYISFFRIDTFNASLPRLGLSGMFPAHGTSPWMISPSKDGKWLFTANLAGDEAGVFALKVMIDGTLKDSPEAALWFYVFGDSGHGPRFIRQIE</sequence>
<dbReference type="InterPro" id="IPR019405">
    <property type="entry name" value="Lactonase_7-beta_prop"/>
</dbReference>
<dbReference type="InterPro" id="IPR015943">
    <property type="entry name" value="WD40/YVTN_repeat-like_dom_sf"/>
</dbReference>
<proteinExistence type="inferred from homology"/>
<dbReference type="OrthoDB" id="9972196at2759"/>
<dbReference type="InterPro" id="IPR050282">
    <property type="entry name" value="Cycloisomerase_2"/>
</dbReference>
<evidence type="ECO:0000313" key="4">
    <source>
        <dbReference type="Proteomes" id="UP000554235"/>
    </source>
</evidence>
<evidence type="ECO:0000256" key="1">
    <source>
        <dbReference type="ARBA" id="ARBA00005564"/>
    </source>
</evidence>
<dbReference type="PANTHER" id="PTHR30344">
    <property type="entry name" value="6-PHOSPHOGLUCONOLACTONASE-RELATED"/>
    <property type="match status" value="1"/>
</dbReference>
<reference evidence="3 4" key="1">
    <citation type="submission" date="2020-01" db="EMBL/GenBank/DDBJ databases">
        <title>Identification and distribution of gene clusters putatively required for synthesis of sphingolipid metabolism inhibitors in phylogenetically diverse species of the filamentous fungus Fusarium.</title>
        <authorList>
            <person name="Kim H.-S."/>
            <person name="Busman M."/>
            <person name="Brown D.W."/>
            <person name="Divon H."/>
            <person name="Uhlig S."/>
            <person name="Proctor R.H."/>
        </authorList>
    </citation>
    <scope>NUCLEOTIDE SEQUENCE [LARGE SCALE GENOMIC DNA]</scope>
    <source>
        <strain evidence="3 4">NRRL 20459</strain>
    </source>
</reference>
<dbReference type="Gene3D" id="2.130.10.10">
    <property type="entry name" value="YVTN repeat-like/Quinoprotein amine dehydrogenase"/>
    <property type="match status" value="1"/>
</dbReference>
<feature type="chain" id="PRO_5034486797" evidence="2">
    <location>
        <begin position="21"/>
        <end position="393"/>
    </location>
</feature>
<dbReference type="AlphaFoldDB" id="A0A8H4KMW7"/>
<organism evidence="3 4">
    <name type="scientific">Fusarium albosuccineum</name>
    <dbReference type="NCBI Taxonomy" id="1237068"/>
    <lineage>
        <taxon>Eukaryota</taxon>
        <taxon>Fungi</taxon>
        <taxon>Dikarya</taxon>
        <taxon>Ascomycota</taxon>
        <taxon>Pezizomycotina</taxon>
        <taxon>Sordariomycetes</taxon>
        <taxon>Hypocreomycetidae</taxon>
        <taxon>Hypocreales</taxon>
        <taxon>Nectriaceae</taxon>
        <taxon>Fusarium</taxon>
        <taxon>Fusarium decemcellulare species complex</taxon>
    </lineage>
</organism>
<dbReference type="PANTHER" id="PTHR30344:SF1">
    <property type="entry name" value="6-PHOSPHOGLUCONOLACTONASE"/>
    <property type="match status" value="1"/>
</dbReference>
<name>A0A8H4KMW7_9HYPO</name>
<evidence type="ECO:0000256" key="2">
    <source>
        <dbReference type="SAM" id="SignalP"/>
    </source>
</evidence>
<gene>
    <name evidence="3" type="ORF">FALBO_15892</name>
</gene>
<dbReference type="EMBL" id="JAADYS010002835">
    <property type="protein sequence ID" value="KAF4454057.1"/>
    <property type="molecule type" value="Genomic_DNA"/>
</dbReference>
<keyword evidence="2" id="KW-0732">Signal</keyword>
<dbReference type="SUPFAM" id="SSF75011">
    <property type="entry name" value="3-carboxy-cis,cis-mucoante lactonizing enzyme"/>
    <property type="match status" value="1"/>
</dbReference>
<comment type="similarity">
    <text evidence="1">Belongs to the cycloisomerase 2 family.</text>
</comment>
<keyword evidence="4" id="KW-1185">Reference proteome</keyword>
<accession>A0A8H4KMW7</accession>
<dbReference type="Pfam" id="PF10282">
    <property type="entry name" value="Lactonase"/>
    <property type="match status" value="1"/>
</dbReference>